<keyword evidence="1" id="KW-0472">Membrane</keyword>
<reference evidence="3" key="1">
    <citation type="journal article" date="2019" name="Int. J. Syst. Evol. Microbiol.">
        <title>The Global Catalogue of Microorganisms (GCM) 10K type strain sequencing project: providing services to taxonomists for standard genome sequencing and annotation.</title>
        <authorList>
            <consortium name="The Broad Institute Genomics Platform"/>
            <consortium name="The Broad Institute Genome Sequencing Center for Infectious Disease"/>
            <person name="Wu L."/>
            <person name="Ma J."/>
        </authorList>
    </citation>
    <scope>NUCLEOTIDE SEQUENCE [LARGE SCALE GENOMIC DNA]</scope>
    <source>
        <strain evidence="3">CGMCC 4.1434</strain>
    </source>
</reference>
<evidence type="ECO:0000313" key="3">
    <source>
        <dbReference type="Proteomes" id="UP001596109"/>
    </source>
</evidence>
<dbReference type="RefSeq" id="WP_381431319.1">
    <property type="nucleotide sequence ID" value="NZ_JBHSNO010000005.1"/>
</dbReference>
<organism evidence="2 3">
    <name type="scientific">Sporosarcina soli</name>
    <dbReference type="NCBI Taxonomy" id="334736"/>
    <lineage>
        <taxon>Bacteria</taxon>
        <taxon>Bacillati</taxon>
        <taxon>Bacillota</taxon>
        <taxon>Bacilli</taxon>
        <taxon>Bacillales</taxon>
        <taxon>Caryophanaceae</taxon>
        <taxon>Sporosarcina</taxon>
    </lineage>
</organism>
<sequence length="59" mass="6982">MSTMGWIWIMIAFLVVELIFIYIVIHKAYRFKHTIDPIDANGKEMKENGSDNHHTEFTK</sequence>
<accession>A0ABW0TFP0</accession>
<gene>
    <name evidence="2" type="ORF">ACFPRA_04885</name>
</gene>
<evidence type="ECO:0000256" key="1">
    <source>
        <dbReference type="SAM" id="Phobius"/>
    </source>
</evidence>
<name>A0ABW0TFP0_9BACL</name>
<keyword evidence="1" id="KW-1133">Transmembrane helix</keyword>
<keyword evidence="3" id="KW-1185">Reference proteome</keyword>
<protein>
    <submittedName>
        <fullName evidence="2">YtzI protein</fullName>
    </submittedName>
</protein>
<keyword evidence="1" id="KW-0812">Transmembrane</keyword>
<proteinExistence type="predicted"/>
<dbReference type="Proteomes" id="UP001596109">
    <property type="component" value="Unassembled WGS sequence"/>
</dbReference>
<comment type="caution">
    <text evidence="2">The sequence shown here is derived from an EMBL/GenBank/DDBJ whole genome shotgun (WGS) entry which is preliminary data.</text>
</comment>
<evidence type="ECO:0000313" key="2">
    <source>
        <dbReference type="EMBL" id="MFC5588206.1"/>
    </source>
</evidence>
<dbReference type="EMBL" id="JBHSNO010000005">
    <property type="protein sequence ID" value="MFC5588206.1"/>
    <property type="molecule type" value="Genomic_DNA"/>
</dbReference>
<feature type="transmembrane region" description="Helical" evidence="1">
    <location>
        <begin position="6"/>
        <end position="25"/>
    </location>
</feature>